<reference evidence="1 2" key="1">
    <citation type="submission" date="2013-06" db="EMBL/GenBank/DDBJ databases">
        <authorList>
            <person name="Weinstock G."/>
            <person name="Sodergren E."/>
            <person name="Lobos E.A."/>
            <person name="Fulton L."/>
            <person name="Fulton R."/>
            <person name="Courtney L."/>
            <person name="Fronick C."/>
            <person name="O'Laughlin M."/>
            <person name="Godfrey J."/>
            <person name="Wilson R.M."/>
            <person name="Miner T."/>
            <person name="Farmer C."/>
            <person name="Delehaunty K."/>
            <person name="Cordes M."/>
            <person name="Minx P."/>
            <person name="Tomlinson C."/>
            <person name="Chen J."/>
            <person name="Wollam A."/>
            <person name="Pepin K.H."/>
            <person name="Bhonagiri V."/>
            <person name="Zhang X."/>
            <person name="Warren W."/>
            <person name="Mitreva M."/>
            <person name="Mardis E.R."/>
            <person name="Wilson R.K."/>
        </authorList>
    </citation>
    <scope>NUCLEOTIDE SEQUENCE [LARGE SCALE GENOMIC DNA]</scope>
    <source>
        <strain evidence="1 2">F0570</strain>
    </source>
</reference>
<name>A0A0E2M4W9_PORGN</name>
<dbReference type="EMBL" id="AWUW01000098">
    <property type="protein sequence ID" value="ERJ65611.1"/>
    <property type="molecule type" value="Genomic_DNA"/>
</dbReference>
<accession>A0A0E2M4W9</accession>
<dbReference type="Proteomes" id="UP000016630">
    <property type="component" value="Unassembled WGS sequence"/>
</dbReference>
<proteinExistence type="predicted"/>
<comment type="caution">
    <text evidence="1">The sequence shown here is derived from an EMBL/GenBank/DDBJ whole genome shotgun (WGS) entry which is preliminary data.</text>
</comment>
<dbReference type="HOGENOM" id="CLU_2586750_0_0_10"/>
<dbReference type="Pfam" id="PF19555">
    <property type="entry name" value="DUF6078"/>
    <property type="match status" value="1"/>
</dbReference>
<evidence type="ECO:0000313" key="2">
    <source>
        <dbReference type="Proteomes" id="UP000016630"/>
    </source>
</evidence>
<protein>
    <submittedName>
        <fullName evidence="1">Uncharacterized protein</fullName>
    </submittedName>
</protein>
<evidence type="ECO:0000313" key="1">
    <source>
        <dbReference type="EMBL" id="ERJ65611.1"/>
    </source>
</evidence>
<sequence length="80" mass="9389">MARGFKRAMGFVQHRSIAHFRARICYELGCGRSHFYRYASGEYLLTKGQQEQVIEVFTEFEVAPKEGVFDSYEESYEVSY</sequence>
<dbReference type="InterPro" id="IPR045724">
    <property type="entry name" value="DUF6078"/>
</dbReference>
<dbReference type="PATRIC" id="fig|1227271.3.peg.1175"/>
<dbReference type="AlphaFoldDB" id="A0A0E2M4W9"/>
<organism evidence="1 2">
    <name type="scientific">Porphyromonas gingivalis F0570</name>
    <dbReference type="NCBI Taxonomy" id="1227271"/>
    <lineage>
        <taxon>Bacteria</taxon>
        <taxon>Pseudomonadati</taxon>
        <taxon>Bacteroidota</taxon>
        <taxon>Bacteroidia</taxon>
        <taxon>Bacteroidales</taxon>
        <taxon>Porphyromonadaceae</taxon>
        <taxon>Porphyromonas</taxon>
    </lineage>
</organism>
<gene>
    <name evidence="1" type="ORF">HMPREF1555_01343</name>
</gene>